<proteinExistence type="inferred from homology"/>
<keyword evidence="7 9" id="KW-1133">Transmembrane helix</keyword>
<feature type="domain" description="Cation efflux protein transmembrane" evidence="10">
    <location>
        <begin position="27"/>
        <end position="221"/>
    </location>
</feature>
<evidence type="ECO:0000256" key="8">
    <source>
        <dbReference type="ARBA" id="ARBA00023136"/>
    </source>
</evidence>
<dbReference type="RefSeq" id="WP_341764906.1">
    <property type="nucleotide sequence ID" value="NZ_OZ034688.1"/>
</dbReference>
<dbReference type="InterPro" id="IPR002524">
    <property type="entry name" value="Cation_efflux"/>
</dbReference>
<keyword evidence="4" id="KW-0410">Iron transport</keyword>
<organism evidence="12 13">
    <name type="scientific">Candidatus Providencia siddallii</name>
    <dbReference type="NCBI Taxonomy" id="1715285"/>
    <lineage>
        <taxon>Bacteria</taxon>
        <taxon>Pseudomonadati</taxon>
        <taxon>Pseudomonadota</taxon>
        <taxon>Gammaproteobacteria</taxon>
        <taxon>Enterobacterales</taxon>
        <taxon>Morganellaceae</taxon>
        <taxon>Providencia</taxon>
    </lineage>
</organism>
<dbReference type="SUPFAM" id="SSF161111">
    <property type="entry name" value="Cation efflux protein transmembrane domain-like"/>
    <property type="match status" value="1"/>
</dbReference>
<keyword evidence="6" id="KW-0862">Zinc</keyword>
<evidence type="ECO:0000259" key="10">
    <source>
        <dbReference type="Pfam" id="PF01545"/>
    </source>
</evidence>
<evidence type="ECO:0000256" key="1">
    <source>
        <dbReference type="ARBA" id="ARBA00004141"/>
    </source>
</evidence>
<dbReference type="InterPro" id="IPR058533">
    <property type="entry name" value="Cation_efflux_TM"/>
</dbReference>
<evidence type="ECO:0000256" key="2">
    <source>
        <dbReference type="ARBA" id="ARBA00010212"/>
    </source>
</evidence>
<keyword evidence="6" id="KW-0864">Zinc transport</keyword>
<dbReference type="InterPro" id="IPR050291">
    <property type="entry name" value="CDF_Transporter"/>
</dbReference>
<feature type="transmembrane region" description="Helical" evidence="9">
    <location>
        <begin position="167"/>
        <end position="184"/>
    </location>
</feature>
<evidence type="ECO:0000256" key="3">
    <source>
        <dbReference type="ARBA" id="ARBA00022448"/>
    </source>
</evidence>
<dbReference type="PANTHER" id="PTHR43840:SF15">
    <property type="entry name" value="MITOCHONDRIAL METAL TRANSPORTER 1-RELATED"/>
    <property type="match status" value="1"/>
</dbReference>
<feature type="domain" description="Cation efflux protein cytoplasmic" evidence="11">
    <location>
        <begin position="226"/>
        <end position="302"/>
    </location>
</feature>
<evidence type="ECO:0000256" key="7">
    <source>
        <dbReference type="ARBA" id="ARBA00022989"/>
    </source>
</evidence>
<accession>A0ABM9NPP0</accession>
<name>A0ABM9NPP0_9GAMM</name>
<evidence type="ECO:0000313" key="13">
    <source>
        <dbReference type="Proteomes" id="UP001497533"/>
    </source>
</evidence>
<keyword evidence="5 9" id="KW-0812">Transmembrane</keyword>
<evidence type="ECO:0000256" key="4">
    <source>
        <dbReference type="ARBA" id="ARBA00022496"/>
    </source>
</evidence>
<dbReference type="InterPro" id="IPR027469">
    <property type="entry name" value="Cation_efflux_TMD_sf"/>
</dbReference>
<comment type="similarity">
    <text evidence="2">Belongs to the cation diffusion facilitator (CDF) transporter (TC 2.A.4) family. FieF subfamily.</text>
</comment>
<dbReference type="SUPFAM" id="SSF160240">
    <property type="entry name" value="Cation efflux protein cytoplasmic domain-like"/>
    <property type="match status" value="1"/>
</dbReference>
<evidence type="ECO:0000256" key="5">
    <source>
        <dbReference type="ARBA" id="ARBA00022692"/>
    </source>
</evidence>
<dbReference type="Gene3D" id="1.20.1510.10">
    <property type="entry name" value="Cation efflux protein transmembrane domain"/>
    <property type="match status" value="1"/>
</dbReference>
<gene>
    <name evidence="12" type="primary">fieF</name>
    <name evidence="12" type="ORF">PRHACTZTBTEA_533</name>
</gene>
<keyword evidence="8 9" id="KW-0472">Membrane</keyword>
<keyword evidence="3" id="KW-0813">Transport</keyword>
<feature type="transmembrane region" description="Helical" evidence="9">
    <location>
        <begin position="53"/>
        <end position="74"/>
    </location>
</feature>
<evidence type="ECO:0000259" key="11">
    <source>
        <dbReference type="Pfam" id="PF16916"/>
    </source>
</evidence>
<keyword evidence="13" id="KW-1185">Reference proteome</keyword>
<dbReference type="InterPro" id="IPR027470">
    <property type="entry name" value="Cation_efflux_CTD"/>
</dbReference>
<feature type="transmembrane region" description="Helical" evidence="9">
    <location>
        <begin position="190"/>
        <end position="210"/>
    </location>
</feature>
<dbReference type="EMBL" id="OZ034688">
    <property type="protein sequence ID" value="CAL1329444.1"/>
    <property type="molecule type" value="Genomic_DNA"/>
</dbReference>
<dbReference type="Proteomes" id="UP001497533">
    <property type="component" value="Chromosome"/>
</dbReference>
<dbReference type="Pfam" id="PF01545">
    <property type="entry name" value="Cation_efflux"/>
    <property type="match status" value="1"/>
</dbReference>
<feature type="transmembrane region" description="Helical" evidence="9">
    <location>
        <begin position="22"/>
        <end position="47"/>
    </location>
</feature>
<keyword evidence="4" id="KW-0408">Iron</keyword>
<evidence type="ECO:0000256" key="6">
    <source>
        <dbReference type="ARBA" id="ARBA00022906"/>
    </source>
</evidence>
<reference evidence="12" key="1">
    <citation type="submission" date="2024-04" db="EMBL/GenBank/DDBJ databases">
        <authorList>
            <person name="Manzano-Marin A."/>
            <person name="Manzano-Marin A."/>
            <person name="Alejandro Manzano Marin A."/>
        </authorList>
    </citation>
    <scope>NUCLEOTIDE SEQUENCE [LARGE SCALE GENOMIC DNA]</scope>
    <source>
        <strain evidence="12">TABTEA</strain>
    </source>
</reference>
<dbReference type="PANTHER" id="PTHR43840">
    <property type="entry name" value="MITOCHONDRIAL METAL TRANSPORTER 1-RELATED"/>
    <property type="match status" value="1"/>
</dbReference>
<comment type="subcellular location">
    <subcellularLocation>
        <location evidence="1">Membrane</location>
        <topology evidence="1">Multi-pass membrane protein</topology>
    </subcellularLocation>
</comment>
<dbReference type="InterPro" id="IPR036837">
    <property type="entry name" value="Cation_efflux_CTD_sf"/>
</dbReference>
<keyword evidence="6" id="KW-0406">Ion transport</keyword>
<sequence length="309" mass="35790">MNNYKINKKKYYFKKNKNKFKIIKNCILISSITNIILSVLQIFIGIFSHSSNLIADSIHTLSDLIIDLIILITNKKSQKKPDQEHPYGHLRYENRTSLILGIFLLIIGIWMEYSAIQKILNPNFFHEIHIIALFTAFISVLIKEILSRYIIYIANKINSKMLITNAWHIRLDAISSFIVAIGITGNLLGFYILDPIALLIIGIFIIHIGFKFSNQSMQDLIDKGADKNTLQKIYDILNKIKELKGYHDLKTRKSGDFYLIDIHLELDGNLTITQGHKIATNVKKKLMENSFIINVMIHIDPYKKNFYIY</sequence>
<evidence type="ECO:0000256" key="9">
    <source>
        <dbReference type="SAM" id="Phobius"/>
    </source>
</evidence>
<feature type="transmembrane region" description="Helical" evidence="9">
    <location>
        <begin position="128"/>
        <end position="146"/>
    </location>
</feature>
<protein>
    <submittedName>
        <fullName evidence="12">Cation-efflux pump FieF</fullName>
    </submittedName>
</protein>
<feature type="transmembrane region" description="Helical" evidence="9">
    <location>
        <begin position="95"/>
        <end position="116"/>
    </location>
</feature>
<dbReference type="NCBIfam" id="TIGR01297">
    <property type="entry name" value="CDF"/>
    <property type="match status" value="1"/>
</dbReference>
<evidence type="ECO:0000313" key="12">
    <source>
        <dbReference type="EMBL" id="CAL1329444.1"/>
    </source>
</evidence>
<dbReference type="Pfam" id="PF16916">
    <property type="entry name" value="ZT_dimer"/>
    <property type="match status" value="1"/>
</dbReference>
<dbReference type="Gene3D" id="3.30.70.1350">
    <property type="entry name" value="Cation efflux protein, cytoplasmic domain"/>
    <property type="match status" value="1"/>
</dbReference>